<proteinExistence type="predicted"/>
<evidence type="ECO:0000313" key="2">
    <source>
        <dbReference type="EMBL" id="MPC67172.1"/>
    </source>
</evidence>
<dbReference type="OrthoDB" id="1939479at2759"/>
<reference evidence="2 3" key="1">
    <citation type="submission" date="2019-05" db="EMBL/GenBank/DDBJ databases">
        <title>Another draft genome of Portunus trituberculatus and its Hox gene families provides insights of decapod evolution.</title>
        <authorList>
            <person name="Jeong J.-H."/>
            <person name="Song I."/>
            <person name="Kim S."/>
            <person name="Choi T."/>
            <person name="Kim D."/>
            <person name="Ryu S."/>
            <person name="Kim W."/>
        </authorList>
    </citation>
    <scope>NUCLEOTIDE SEQUENCE [LARGE SCALE GENOMIC DNA]</scope>
    <source>
        <tissue evidence="2">Muscle</tissue>
    </source>
</reference>
<dbReference type="EMBL" id="VSRR010025841">
    <property type="protein sequence ID" value="MPC67172.1"/>
    <property type="molecule type" value="Genomic_DNA"/>
</dbReference>
<gene>
    <name evidence="2" type="ORF">E2C01_061338</name>
</gene>
<comment type="caution">
    <text evidence="2">The sequence shown here is derived from an EMBL/GenBank/DDBJ whole genome shotgun (WGS) entry which is preliminary data.</text>
</comment>
<name>A0A5B7H7U6_PORTR</name>
<accession>A0A5B7H7U6</accession>
<feature type="region of interest" description="Disordered" evidence="1">
    <location>
        <begin position="1"/>
        <end position="40"/>
    </location>
</feature>
<sequence>MENSVPRQVSGLRTKCGISDDRNGTLRETEEMSPEQEGKTTLKNSLDEYLQNSPIYNLDWLESLRNKFEVRAKVSDYDAAMLAETQRLLEEKRKKSQASLDNYVALRMKHLILTYPGETADEDEQEEEFVPLTPEMEEVIDNALMRGPPNQVLIDKFNTH</sequence>
<evidence type="ECO:0000256" key="1">
    <source>
        <dbReference type="SAM" id="MobiDB-lite"/>
    </source>
</evidence>
<dbReference type="AlphaFoldDB" id="A0A5B7H7U6"/>
<keyword evidence="3" id="KW-1185">Reference proteome</keyword>
<organism evidence="2 3">
    <name type="scientific">Portunus trituberculatus</name>
    <name type="common">Swimming crab</name>
    <name type="synonym">Neptunus trituberculatus</name>
    <dbReference type="NCBI Taxonomy" id="210409"/>
    <lineage>
        <taxon>Eukaryota</taxon>
        <taxon>Metazoa</taxon>
        <taxon>Ecdysozoa</taxon>
        <taxon>Arthropoda</taxon>
        <taxon>Crustacea</taxon>
        <taxon>Multicrustacea</taxon>
        <taxon>Malacostraca</taxon>
        <taxon>Eumalacostraca</taxon>
        <taxon>Eucarida</taxon>
        <taxon>Decapoda</taxon>
        <taxon>Pleocyemata</taxon>
        <taxon>Brachyura</taxon>
        <taxon>Eubrachyura</taxon>
        <taxon>Portunoidea</taxon>
        <taxon>Portunidae</taxon>
        <taxon>Portuninae</taxon>
        <taxon>Portunus</taxon>
    </lineage>
</organism>
<dbReference type="Proteomes" id="UP000324222">
    <property type="component" value="Unassembled WGS sequence"/>
</dbReference>
<evidence type="ECO:0000313" key="3">
    <source>
        <dbReference type="Proteomes" id="UP000324222"/>
    </source>
</evidence>
<feature type="compositionally biased region" description="Basic and acidic residues" evidence="1">
    <location>
        <begin position="18"/>
        <end position="40"/>
    </location>
</feature>
<protein>
    <submittedName>
        <fullName evidence="2">Uncharacterized protein</fullName>
    </submittedName>
</protein>